<dbReference type="RefSeq" id="WP_372824726.1">
    <property type="nucleotide sequence ID" value="NZ_JARRID010000006.1"/>
</dbReference>
<gene>
    <name evidence="1" type="ORF">P8X34_10980</name>
</gene>
<comment type="caution">
    <text evidence="1">The sequence shown here is derived from an EMBL/GenBank/DDBJ whole genome shotgun (WGS) entry which is preliminary data.</text>
</comment>
<organism evidence="1 2">
    <name type="scientific">Pyrococcus kukulkanii</name>
    <dbReference type="NCBI Taxonomy" id="1609559"/>
    <lineage>
        <taxon>Archaea</taxon>
        <taxon>Methanobacteriati</taxon>
        <taxon>Methanobacteriota</taxon>
        <taxon>Thermococci</taxon>
        <taxon>Thermococcales</taxon>
        <taxon>Thermococcaceae</taxon>
        <taxon>Pyrococcus</taxon>
    </lineage>
</organism>
<evidence type="ECO:0000313" key="2">
    <source>
        <dbReference type="Proteomes" id="UP001571980"/>
    </source>
</evidence>
<dbReference type="Proteomes" id="UP001571980">
    <property type="component" value="Unassembled WGS sequence"/>
</dbReference>
<dbReference type="EMBL" id="JARRIG010000007">
    <property type="protein sequence ID" value="MFA4805250.1"/>
    <property type="molecule type" value="Genomic_DNA"/>
</dbReference>
<accession>A0ABV4T5Z3</accession>
<name>A0ABV4T5Z3_9EURY</name>
<protein>
    <submittedName>
        <fullName evidence="1">Uncharacterized protein</fullName>
    </submittedName>
</protein>
<keyword evidence="2" id="KW-1185">Reference proteome</keyword>
<reference evidence="1 2" key="1">
    <citation type="submission" date="2023-03" db="EMBL/GenBank/DDBJ databases">
        <title>Speciation in Pyrococcus: adaptation to high temperature as a mechanism.</title>
        <authorList>
            <person name="Gu J."/>
        </authorList>
    </citation>
    <scope>NUCLEOTIDE SEQUENCE [LARGE SCALE GENOMIC DNA]</scope>
    <source>
        <strain evidence="1 2">LMOA34</strain>
    </source>
</reference>
<sequence length="104" mass="12091">MVIPITRYGNSSYFSIDPIVSLQTFRKAVKIDQGPVFYRNAIIFRVQKSRATLTFIKFEKFASRVIYKKVIEYSSVKEAAKAFSKYFNVDYKKAEGVIGHLMQY</sequence>
<proteinExistence type="predicted"/>
<evidence type="ECO:0000313" key="1">
    <source>
        <dbReference type="EMBL" id="MFA4805250.1"/>
    </source>
</evidence>